<evidence type="ECO:0000256" key="1">
    <source>
        <dbReference type="SAM" id="Coils"/>
    </source>
</evidence>
<keyword evidence="3" id="KW-0732">Signal</keyword>
<evidence type="ECO:0000313" key="5">
    <source>
        <dbReference type="Proteomes" id="UP000280444"/>
    </source>
</evidence>
<evidence type="ECO:0000256" key="2">
    <source>
        <dbReference type="SAM" id="MobiDB-lite"/>
    </source>
</evidence>
<feature type="region of interest" description="Disordered" evidence="2">
    <location>
        <begin position="771"/>
        <end position="816"/>
    </location>
</feature>
<comment type="caution">
    <text evidence="4">The sequence shown here is derived from an EMBL/GenBank/DDBJ whole genome shotgun (WGS) entry which is preliminary data.</text>
</comment>
<keyword evidence="5" id="KW-1185">Reference proteome</keyword>
<evidence type="ECO:0000256" key="3">
    <source>
        <dbReference type="SAM" id="SignalP"/>
    </source>
</evidence>
<dbReference type="Proteomes" id="UP000280444">
    <property type="component" value="Unassembled WGS sequence"/>
</dbReference>
<reference evidence="4 5" key="1">
    <citation type="submission" date="2018-11" db="EMBL/GenBank/DDBJ databases">
        <title>Genomes From Bacteria Associated with the Canine Oral Cavity: a Test Case for Automated Genome-Based Taxonomic Assignment.</title>
        <authorList>
            <person name="Coil D.A."/>
            <person name="Jospin G."/>
            <person name="Darling A.E."/>
            <person name="Wallis C."/>
            <person name="Davis I.J."/>
            <person name="Harris S."/>
            <person name="Eisen J.A."/>
            <person name="Holcombe L.J."/>
            <person name="O'Flynn C."/>
        </authorList>
    </citation>
    <scope>NUCLEOTIDE SEQUENCE [LARGE SCALE GENOMIC DNA]</scope>
    <source>
        <strain evidence="4 5">OH770</strain>
    </source>
</reference>
<dbReference type="EMBL" id="RQZF01000003">
    <property type="protein sequence ID" value="RRC95611.1"/>
    <property type="molecule type" value="Genomic_DNA"/>
</dbReference>
<evidence type="ECO:0000313" key="4">
    <source>
        <dbReference type="EMBL" id="RRC95611.1"/>
    </source>
</evidence>
<keyword evidence="1" id="KW-0175">Coiled coil</keyword>
<dbReference type="RefSeq" id="WP_205649236.1">
    <property type="nucleotide sequence ID" value="NZ_RQZF01000003.1"/>
</dbReference>
<sequence>MFSRSPTLSEEEMTRRPSQAVPAVIVSAFVAASLVASPQAYAADNHAVNSPQSLVCLSADIEQRLTRALDEAKAGSLLAEQKLAEADQKLARQEKTVDTLEAARQETIGRIRRAVEDARKGAVAEQKAAEQKVEAARAALKAAQNGLAAHEKTLQGIHAEITALQAKEAANAAGTDELSQKVKKLSADSAQARATLEEKKQSTRSAQENVERSAAAQKAAEDSLAQAKTARDEADAHVRHAQQELREAEAALTDAREKNERLKQAGGKAAIERGLADAQSAFDRARQESEQRATELADVTRQVEAATAEKDAAKRALDPVKAAATARLATIADLEKQRETAAAELRSVQEATAEKTQELVTLRGKIAGGEQRHEELSRFEQVYAEALLRLDAEIAQLKREIQDLMQDAEANAAEIERKKNSLAGKQLSWESNDVDLRETRESLDSLTNELIAFRRQEQTLVAEEKAGTQQAEAISQRLDGLTQSLTNEQQALAQEQPTLAPLQEAFDQKSSVLAQLEAKKTQHSEAARAAQEAAALKQRELDAAKALKESFGADFAGDLDTQLGAAENQASQRLETAKTSLTAAQEDQVRKAAQVDTAQAAATQAAQSAATDAEALAGARRDEQEAQSVANRLSAEEVAARKARDDAHATVTADRQKAQARLLEAQRVLAGSKQAAEAASRALSTGIRELTEAEATAAAFMTLGKDAGIAAPLQGKVFAELEAKIARLRMQIPSVDRARADVAAQKALRTTLREDFEVARRKVDVASNDLSSARKLPACPTPPAKEQVPPAKGQSGQVEAQVAPQAKASSSQGLASTGAEDLSGVAALMAIIGAGAVVTHRGLRRR</sequence>
<protein>
    <submittedName>
        <fullName evidence="4">Uncharacterized protein</fullName>
    </submittedName>
</protein>
<feature type="chain" id="PRO_5018037043" evidence="3">
    <location>
        <begin position="43"/>
        <end position="846"/>
    </location>
</feature>
<feature type="region of interest" description="Disordered" evidence="2">
    <location>
        <begin position="613"/>
        <end position="632"/>
    </location>
</feature>
<dbReference type="AlphaFoldDB" id="A0A3P1SE89"/>
<feature type="coiled-coil region" evidence="1">
    <location>
        <begin position="380"/>
        <end position="456"/>
    </location>
</feature>
<feature type="signal peptide" evidence="3">
    <location>
        <begin position="1"/>
        <end position="42"/>
    </location>
</feature>
<accession>A0A3P1SE89</accession>
<feature type="region of interest" description="Disordered" evidence="2">
    <location>
        <begin position="280"/>
        <end position="299"/>
    </location>
</feature>
<name>A0A3P1SE89_9ACTO</name>
<organism evidence="4 5">
    <name type="scientific">Schaalia canis</name>
    <dbReference type="NCBI Taxonomy" id="100469"/>
    <lineage>
        <taxon>Bacteria</taxon>
        <taxon>Bacillati</taxon>
        <taxon>Actinomycetota</taxon>
        <taxon>Actinomycetes</taxon>
        <taxon>Actinomycetales</taxon>
        <taxon>Actinomycetaceae</taxon>
        <taxon>Schaalia</taxon>
    </lineage>
</organism>
<feature type="compositionally biased region" description="Basic and acidic residues" evidence="2">
    <location>
        <begin position="283"/>
        <end position="295"/>
    </location>
</feature>
<feature type="compositionally biased region" description="Basic and acidic residues" evidence="2">
    <location>
        <begin position="229"/>
        <end position="241"/>
    </location>
</feature>
<proteinExistence type="predicted"/>
<feature type="region of interest" description="Disordered" evidence="2">
    <location>
        <begin position="193"/>
        <end position="241"/>
    </location>
</feature>
<gene>
    <name evidence="4" type="ORF">EII11_04925</name>
</gene>
<feature type="coiled-coil region" evidence="1">
    <location>
        <begin position="513"/>
        <end position="587"/>
    </location>
</feature>